<gene>
    <name evidence="1" type="ORF">NVS32_04635</name>
</gene>
<accession>A0ABT1Z7Q0</accession>
<dbReference type="Proteomes" id="UP001204320">
    <property type="component" value="Unassembled WGS sequence"/>
</dbReference>
<sequence length="77" mass="8921">MPTHKRLPDRFQRAEFLLDHGFVDMVVARAELPSTLAYLLFLHDRAALGCTLVSMHYQVDGARRVEVYEGEFGRFPR</sequence>
<dbReference type="EMBL" id="JANSKA010000002">
    <property type="protein sequence ID" value="MCR9036233.1"/>
    <property type="molecule type" value="Genomic_DNA"/>
</dbReference>
<dbReference type="SUPFAM" id="SSF52096">
    <property type="entry name" value="ClpP/crotonase"/>
    <property type="match status" value="1"/>
</dbReference>
<dbReference type="InterPro" id="IPR029045">
    <property type="entry name" value="ClpP/crotonase-like_dom_sf"/>
</dbReference>
<reference evidence="1 2" key="1">
    <citation type="submission" date="2022-08" db="EMBL/GenBank/DDBJ databases">
        <title>Tractidigestivibacter montrealensis type strain KD21.</title>
        <authorList>
            <person name="Diop K."/>
            <person name="Richard C."/>
            <person name="Routy B."/>
        </authorList>
    </citation>
    <scope>NUCLEOTIDE SEQUENCE [LARGE SCALE GENOMIC DNA]</scope>
    <source>
        <strain evidence="1 2">KD21</strain>
    </source>
</reference>
<protein>
    <submittedName>
        <fullName evidence="1">Uncharacterized protein</fullName>
    </submittedName>
</protein>
<proteinExistence type="predicted"/>
<organism evidence="1 2">
    <name type="scientific">Tractidigestivibacter montrealensis</name>
    <dbReference type="NCBI Taxonomy" id="2972466"/>
    <lineage>
        <taxon>Bacteria</taxon>
        <taxon>Bacillati</taxon>
        <taxon>Actinomycetota</taxon>
        <taxon>Coriobacteriia</taxon>
        <taxon>Coriobacteriales</taxon>
        <taxon>Atopobiaceae</taxon>
        <taxon>Tractidigestivibacter</taxon>
    </lineage>
</organism>
<comment type="caution">
    <text evidence="1">The sequence shown here is derived from an EMBL/GenBank/DDBJ whole genome shotgun (WGS) entry which is preliminary data.</text>
</comment>
<evidence type="ECO:0000313" key="2">
    <source>
        <dbReference type="Proteomes" id="UP001204320"/>
    </source>
</evidence>
<evidence type="ECO:0000313" key="1">
    <source>
        <dbReference type="EMBL" id="MCR9036233.1"/>
    </source>
</evidence>
<keyword evidence="2" id="KW-1185">Reference proteome</keyword>
<name>A0ABT1Z7Q0_9ACTN</name>
<dbReference type="RefSeq" id="WP_258498891.1">
    <property type="nucleotide sequence ID" value="NZ_JANSKA010000002.1"/>
</dbReference>